<keyword evidence="3" id="KW-1185">Reference proteome</keyword>
<proteinExistence type="predicted"/>
<organism evidence="2 3">
    <name type="scientific">Shewanella psychrophila</name>
    <dbReference type="NCBI Taxonomy" id="225848"/>
    <lineage>
        <taxon>Bacteria</taxon>
        <taxon>Pseudomonadati</taxon>
        <taxon>Pseudomonadota</taxon>
        <taxon>Gammaproteobacteria</taxon>
        <taxon>Alteromonadales</taxon>
        <taxon>Shewanellaceae</taxon>
        <taxon>Shewanella</taxon>
    </lineage>
</organism>
<protein>
    <submittedName>
        <fullName evidence="2">Uncharacterized protein</fullName>
    </submittedName>
</protein>
<keyword evidence="1" id="KW-0812">Transmembrane</keyword>
<feature type="transmembrane region" description="Helical" evidence="1">
    <location>
        <begin position="78"/>
        <end position="98"/>
    </location>
</feature>
<dbReference type="OrthoDB" id="8911335at2"/>
<name>A0A1S6HQU4_9GAMM</name>
<keyword evidence="1" id="KW-0472">Membrane</keyword>
<feature type="transmembrane region" description="Helical" evidence="1">
    <location>
        <begin position="21"/>
        <end position="40"/>
    </location>
</feature>
<evidence type="ECO:0000313" key="3">
    <source>
        <dbReference type="Proteomes" id="UP000189545"/>
    </source>
</evidence>
<dbReference type="STRING" id="225848.Sps_02741"/>
<sequence>MKRLSKTEKIQPHWWQKSLAASVLGLTLAYAIIAIFAWFGPGGIDAPMKVQFNMWMVSLLWMPILAFSFMFKTGLKTLIYLGYANISAYLLFASLKWLSA</sequence>
<evidence type="ECO:0000313" key="2">
    <source>
        <dbReference type="EMBL" id="AQS37893.1"/>
    </source>
</evidence>
<feature type="transmembrane region" description="Helical" evidence="1">
    <location>
        <begin position="52"/>
        <end position="71"/>
    </location>
</feature>
<dbReference type="EMBL" id="CP014782">
    <property type="protein sequence ID" value="AQS37893.1"/>
    <property type="molecule type" value="Genomic_DNA"/>
</dbReference>
<evidence type="ECO:0000256" key="1">
    <source>
        <dbReference type="SAM" id="Phobius"/>
    </source>
</evidence>
<accession>A0A1S6HQU4</accession>
<dbReference type="KEGG" id="spsw:Sps_02741"/>
<reference evidence="2 3" key="1">
    <citation type="submission" date="2016-03" db="EMBL/GenBank/DDBJ databases">
        <title>Complete genome sequence of Shewanella psychrophila WP2, a deep sea bacterium isolated from west Pacific sediment.</title>
        <authorList>
            <person name="Xu G."/>
            <person name="Jian H."/>
        </authorList>
    </citation>
    <scope>NUCLEOTIDE SEQUENCE [LARGE SCALE GENOMIC DNA]</scope>
    <source>
        <strain evidence="2 3">WP2</strain>
    </source>
</reference>
<dbReference type="AlphaFoldDB" id="A0A1S6HQU4"/>
<dbReference type="RefSeq" id="WP_077753007.1">
    <property type="nucleotide sequence ID" value="NZ_CP014782.1"/>
</dbReference>
<dbReference type="Proteomes" id="UP000189545">
    <property type="component" value="Chromosome"/>
</dbReference>
<keyword evidence="1" id="KW-1133">Transmembrane helix</keyword>
<gene>
    <name evidence="2" type="ORF">Sps_02741</name>
</gene>